<name>A0A0A1TUS9_ENTIV</name>
<evidence type="ECO:0000313" key="7">
    <source>
        <dbReference type="EMBL" id="ELP83899.1"/>
    </source>
</evidence>
<dbReference type="CDD" id="cd00064">
    <property type="entry name" value="FU"/>
    <property type="match status" value="1"/>
</dbReference>
<dbReference type="InterPro" id="IPR000719">
    <property type="entry name" value="Prot_kinase_dom"/>
</dbReference>
<dbReference type="PANTHER" id="PTHR45756">
    <property type="entry name" value="PALMITOYLTRANSFERASE"/>
    <property type="match status" value="1"/>
</dbReference>
<dbReference type="Pfam" id="PF07714">
    <property type="entry name" value="PK_Tyr_Ser-Thr"/>
    <property type="match status" value="1"/>
</dbReference>
<dbReference type="AlphaFoldDB" id="A0A0A1TUS9"/>
<keyword evidence="7" id="KW-0418">Kinase</keyword>
<evidence type="ECO:0000256" key="3">
    <source>
        <dbReference type="ARBA" id="ARBA00022840"/>
    </source>
</evidence>
<dbReference type="Gene3D" id="1.10.510.10">
    <property type="entry name" value="Transferase(Phosphotransferase) domain 1"/>
    <property type="match status" value="1"/>
</dbReference>
<keyword evidence="8" id="KW-1185">Reference proteome</keyword>
<dbReference type="InterPro" id="IPR001245">
    <property type="entry name" value="Ser-Thr/Tyr_kinase_cat_dom"/>
</dbReference>
<reference evidence="7 8" key="1">
    <citation type="submission" date="2012-10" db="EMBL/GenBank/DDBJ databases">
        <authorList>
            <person name="Zafar N."/>
            <person name="Inman J."/>
            <person name="Hall N."/>
            <person name="Lorenzi H."/>
            <person name="Caler E."/>
        </authorList>
    </citation>
    <scope>NUCLEOTIDE SEQUENCE [LARGE SCALE GENOMIC DNA]</scope>
    <source>
        <strain evidence="7 8">IP1</strain>
    </source>
</reference>
<dbReference type="PROSITE" id="PS50011">
    <property type="entry name" value="PROTEIN_KINASE_DOM"/>
    <property type="match status" value="1"/>
</dbReference>
<dbReference type="OrthoDB" id="4062651at2759"/>
<dbReference type="InterPro" id="IPR009030">
    <property type="entry name" value="Growth_fac_rcpt_cys_sf"/>
</dbReference>
<dbReference type="InterPro" id="IPR011009">
    <property type="entry name" value="Kinase-like_dom_sf"/>
</dbReference>
<dbReference type="KEGG" id="eiv:EIN_440430"/>
<dbReference type="GO" id="GO:0004672">
    <property type="term" value="F:protein kinase activity"/>
    <property type="evidence" value="ECO:0007669"/>
    <property type="project" value="InterPro"/>
</dbReference>
<keyword evidence="1" id="KW-0723">Serine/threonine-protein kinase</keyword>
<feature type="domain" description="Protein kinase" evidence="6">
    <location>
        <begin position="278"/>
        <end position="542"/>
    </location>
</feature>
<sequence>SQIRGCAVQPTTLGCSQCSDGYFSYQNSCAKCNENCSTCYSLKECLTCSEDRVLISGNCYSKEDIQHCSSVINSKCNKCSFWHSPNKNGEVCDSQPEAWFIVILIVIILLIILLLVLAIYVLSRMYLIYDKRKRLSKKMCLFKISHSNVEFLSVFNEIMTNKKEVIFEELSDEDGKIGVKSESKELLCIGSCCESTLKVQISIKDNTKYQLRTIPEVATLVKGYACEFEIFLTPLCSCYIEDDVLLVVKNMELGTENNVHMKIKAETLLTTILDYEELQEEKKLGAGSFGIVYLGTFRGQKVAIKKMKEKEDSNNAMEEFTKEVDMLDKFRSEYIVHFYGAVFIPSKICMVTEFAQFGSIEDLMKHKTSEEMSEKLRIKLMIDSAKGLSYLHTNGILHRDIKPDNTLVFSLDLNEKVNAKLTDFGASRNINMMMTNMTFTKGIGTPKYMAPETLEKRNYKMPADIYSFGMTMYEVFGWKSSYPKDEFKYPWDVVTFVTKGWRLKLNGLNEKFADVINACWQQNPHDRILIDQVVAMLEAIYMN</sequence>
<organism evidence="7 8">
    <name type="scientific">Entamoeba invadens IP1</name>
    <dbReference type="NCBI Taxonomy" id="370355"/>
    <lineage>
        <taxon>Eukaryota</taxon>
        <taxon>Amoebozoa</taxon>
        <taxon>Evosea</taxon>
        <taxon>Archamoebae</taxon>
        <taxon>Mastigamoebida</taxon>
        <taxon>Entamoebidae</taxon>
        <taxon>Entamoeba</taxon>
    </lineage>
</organism>
<keyword evidence="3 4" id="KW-0067">ATP-binding</keyword>
<dbReference type="InterPro" id="IPR053215">
    <property type="entry name" value="TKL_Ser/Thr_kinase"/>
</dbReference>
<proteinExistence type="predicted"/>
<dbReference type="GeneID" id="14882860"/>
<gene>
    <name evidence="7" type="ORF">EIN_440430</name>
</gene>
<keyword evidence="5" id="KW-1133">Transmembrane helix</keyword>
<dbReference type="RefSeq" id="XP_004183245.1">
    <property type="nucleotide sequence ID" value="XM_004183197.1"/>
</dbReference>
<dbReference type="SUPFAM" id="SSF57184">
    <property type="entry name" value="Growth factor receptor domain"/>
    <property type="match status" value="1"/>
</dbReference>
<dbReference type="InterPro" id="IPR008271">
    <property type="entry name" value="Ser/Thr_kinase_AS"/>
</dbReference>
<dbReference type="VEuPathDB" id="AmoebaDB:EIN_440430"/>
<protein>
    <submittedName>
        <fullName evidence="7">Protein kinase domain containing protein</fullName>
    </submittedName>
</protein>
<evidence type="ECO:0000256" key="2">
    <source>
        <dbReference type="ARBA" id="ARBA00022741"/>
    </source>
</evidence>
<dbReference type="Gene3D" id="2.10.220.10">
    <property type="entry name" value="Hormone Receptor, Insulin-like Growth Factor Receptor 1, Chain A, domain 2"/>
    <property type="match status" value="1"/>
</dbReference>
<feature type="binding site" evidence="4">
    <location>
        <position position="306"/>
    </location>
    <ligand>
        <name>ATP</name>
        <dbReference type="ChEBI" id="CHEBI:30616"/>
    </ligand>
</feature>
<dbReference type="GO" id="GO:0005524">
    <property type="term" value="F:ATP binding"/>
    <property type="evidence" value="ECO:0007669"/>
    <property type="project" value="UniProtKB-UniRule"/>
</dbReference>
<evidence type="ECO:0000313" key="8">
    <source>
        <dbReference type="Proteomes" id="UP000014680"/>
    </source>
</evidence>
<accession>A0A0A1TUS9</accession>
<evidence type="ECO:0000256" key="1">
    <source>
        <dbReference type="ARBA" id="ARBA00022527"/>
    </source>
</evidence>
<evidence type="ECO:0000259" key="6">
    <source>
        <dbReference type="PROSITE" id="PS50011"/>
    </source>
</evidence>
<dbReference type="PANTHER" id="PTHR45756:SF1">
    <property type="entry name" value="PROTEIN KINASE DOMAIN CONTAINING PROTEIN"/>
    <property type="match status" value="1"/>
</dbReference>
<evidence type="ECO:0000256" key="5">
    <source>
        <dbReference type="SAM" id="Phobius"/>
    </source>
</evidence>
<feature type="transmembrane region" description="Helical" evidence="5">
    <location>
        <begin position="98"/>
        <end position="129"/>
    </location>
</feature>
<dbReference type="EMBL" id="KB207216">
    <property type="protein sequence ID" value="ELP83899.1"/>
    <property type="molecule type" value="Genomic_DNA"/>
</dbReference>
<dbReference type="Gene3D" id="3.30.200.20">
    <property type="entry name" value="Phosphorylase Kinase, domain 1"/>
    <property type="match status" value="1"/>
</dbReference>
<dbReference type="PROSITE" id="PS00107">
    <property type="entry name" value="PROTEIN_KINASE_ATP"/>
    <property type="match status" value="1"/>
</dbReference>
<dbReference type="SMART" id="SM00261">
    <property type="entry name" value="FU"/>
    <property type="match status" value="1"/>
</dbReference>
<dbReference type="Proteomes" id="UP000014680">
    <property type="component" value="Unassembled WGS sequence"/>
</dbReference>
<keyword evidence="2 4" id="KW-0547">Nucleotide-binding</keyword>
<dbReference type="SUPFAM" id="SSF56112">
    <property type="entry name" value="Protein kinase-like (PK-like)"/>
    <property type="match status" value="1"/>
</dbReference>
<dbReference type="InterPro" id="IPR006212">
    <property type="entry name" value="Furin_repeat"/>
</dbReference>
<dbReference type="InterPro" id="IPR017441">
    <property type="entry name" value="Protein_kinase_ATP_BS"/>
</dbReference>
<keyword evidence="5" id="KW-0472">Membrane</keyword>
<dbReference type="SMART" id="SM00220">
    <property type="entry name" value="S_TKc"/>
    <property type="match status" value="1"/>
</dbReference>
<keyword evidence="7" id="KW-0808">Transferase</keyword>
<dbReference type="PROSITE" id="PS00108">
    <property type="entry name" value="PROTEIN_KINASE_ST"/>
    <property type="match status" value="1"/>
</dbReference>
<evidence type="ECO:0000256" key="4">
    <source>
        <dbReference type="PROSITE-ProRule" id="PRU10141"/>
    </source>
</evidence>
<feature type="non-terminal residue" evidence="7">
    <location>
        <position position="1"/>
    </location>
</feature>
<keyword evidence="5" id="KW-0812">Transmembrane</keyword>